<evidence type="ECO:0000256" key="10">
    <source>
        <dbReference type="HAMAP-Rule" id="MF_00061"/>
    </source>
</evidence>
<dbReference type="InterPro" id="IPR013750">
    <property type="entry name" value="GHMP_kinase_C_dom"/>
</dbReference>
<evidence type="ECO:0000256" key="3">
    <source>
        <dbReference type="ARBA" id="ARBA00017473"/>
    </source>
</evidence>
<dbReference type="InterPro" id="IPR036554">
    <property type="entry name" value="GHMP_kinase_C_sf"/>
</dbReference>
<keyword evidence="6 10" id="KW-0418">Kinase</keyword>
<proteinExistence type="inferred from homology"/>
<evidence type="ECO:0000259" key="12">
    <source>
        <dbReference type="Pfam" id="PF08544"/>
    </source>
</evidence>
<dbReference type="PANTHER" id="PTHR43527">
    <property type="entry name" value="4-DIPHOSPHOCYTIDYL-2-C-METHYL-D-ERYTHRITOL KINASE, CHLOROPLASTIC"/>
    <property type="match status" value="1"/>
</dbReference>
<keyword evidence="8 10" id="KW-0414">Isoprene biosynthesis</keyword>
<feature type="active site" evidence="10">
    <location>
        <position position="9"/>
    </location>
</feature>
<dbReference type="GO" id="GO:0005524">
    <property type="term" value="F:ATP binding"/>
    <property type="evidence" value="ECO:0007669"/>
    <property type="project" value="UniProtKB-UniRule"/>
</dbReference>
<protein>
    <recommendedName>
        <fullName evidence="3 10">4-diphosphocytidyl-2-C-methyl-D-erythritol kinase</fullName>
        <shortName evidence="10">CMK</shortName>
        <ecNumber evidence="2 10">2.7.1.148</ecNumber>
    </recommendedName>
    <alternativeName>
        <fullName evidence="9 10">4-(cytidine-5'-diphospho)-2-C-methyl-D-erythritol kinase</fullName>
    </alternativeName>
</protein>
<keyword evidence="7 10" id="KW-0067">ATP-binding</keyword>
<evidence type="ECO:0000256" key="8">
    <source>
        <dbReference type="ARBA" id="ARBA00023229"/>
    </source>
</evidence>
<dbReference type="UniPathway" id="UPA00056">
    <property type="reaction ID" value="UER00094"/>
</dbReference>
<dbReference type="Gene3D" id="3.30.70.890">
    <property type="entry name" value="GHMP kinase, C-terminal domain"/>
    <property type="match status" value="1"/>
</dbReference>
<evidence type="ECO:0000313" key="14">
    <source>
        <dbReference type="Proteomes" id="UP000219465"/>
    </source>
</evidence>
<dbReference type="SUPFAM" id="SSF55060">
    <property type="entry name" value="GHMP Kinase, C-terminal domain"/>
    <property type="match status" value="1"/>
</dbReference>
<evidence type="ECO:0000256" key="2">
    <source>
        <dbReference type="ARBA" id="ARBA00012052"/>
    </source>
</evidence>
<dbReference type="EMBL" id="OCPC01000003">
    <property type="protein sequence ID" value="SOE17722.1"/>
    <property type="molecule type" value="Genomic_DNA"/>
</dbReference>
<evidence type="ECO:0000256" key="9">
    <source>
        <dbReference type="ARBA" id="ARBA00032554"/>
    </source>
</evidence>
<evidence type="ECO:0000313" key="13">
    <source>
        <dbReference type="EMBL" id="SOE17722.1"/>
    </source>
</evidence>
<keyword evidence="14" id="KW-1185">Reference proteome</keyword>
<dbReference type="AlphaFoldDB" id="A0A286ICD6"/>
<dbReference type="HAMAP" id="MF_00061">
    <property type="entry name" value="IspE"/>
    <property type="match status" value="1"/>
</dbReference>
<dbReference type="EC" id="2.7.1.148" evidence="2 10"/>
<dbReference type="Pfam" id="PF00288">
    <property type="entry name" value="GHMP_kinases_N"/>
    <property type="match status" value="1"/>
</dbReference>
<reference evidence="14" key="1">
    <citation type="submission" date="2017-08" db="EMBL/GenBank/DDBJ databases">
        <authorList>
            <person name="Varghese N."/>
            <person name="Submissions S."/>
        </authorList>
    </citation>
    <scope>NUCLEOTIDE SEQUENCE [LARGE SCALE GENOMIC DNA]</scope>
    <source>
        <strain evidence="14">KCTC 23107</strain>
    </source>
</reference>
<dbReference type="PANTHER" id="PTHR43527:SF2">
    <property type="entry name" value="4-DIPHOSPHOCYTIDYL-2-C-METHYL-D-ERYTHRITOL KINASE, CHLOROPLASTIC"/>
    <property type="match status" value="1"/>
</dbReference>
<evidence type="ECO:0000256" key="5">
    <source>
        <dbReference type="ARBA" id="ARBA00022741"/>
    </source>
</evidence>
<comment type="catalytic activity">
    <reaction evidence="10">
        <text>4-CDP-2-C-methyl-D-erythritol + ATP = 4-CDP-2-C-methyl-D-erythritol 2-phosphate + ADP + H(+)</text>
        <dbReference type="Rhea" id="RHEA:18437"/>
        <dbReference type="ChEBI" id="CHEBI:15378"/>
        <dbReference type="ChEBI" id="CHEBI:30616"/>
        <dbReference type="ChEBI" id="CHEBI:57823"/>
        <dbReference type="ChEBI" id="CHEBI:57919"/>
        <dbReference type="ChEBI" id="CHEBI:456216"/>
        <dbReference type="EC" id="2.7.1.148"/>
    </reaction>
</comment>
<feature type="domain" description="GHMP kinase N-terminal" evidence="11">
    <location>
        <begin position="68"/>
        <end position="149"/>
    </location>
</feature>
<dbReference type="InterPro" id="IPR020568">
    <property type="entry name" value="Ribosomal_Su5_D2-typ_SF"/>
</dbReference>
<dbReference type="InterPro" id="IPR006204">
    <property type="entry name" value="GHMP_kinase_N_dom"/>
</dbReference>
<name>A0A286ICD6_9HYPH</name>
<evidence type="ECO:0000256" key="6">
    <source>
        <dbReference type="ARBA" id="ARBA00022777"/>
    </source>
</evidence>
<comment type="function">
    <text evidence="10">Catalyzes the phosphorylation of the position 2 hydroxy group of 4-diphosphocytidyl-2C-methyl-D-erythritol.</text>
</comment>
<gene>
    <name evidence="10" type="primary">ispE</name>
    <name evidence="13" type="ORF">SAMN05877838_2625</name>
</gene>
<feature type="domain" description="GHMP kinase C-terminal" evidence="12">
    <location>
        <begin position="213"/>
        <end position="275"/>
    </location>
</feature>
<evidence type="ECO:0000256" key="1">
    <source>
        <dbReference type="ARBA" id="ARBA00009684"/>
    </source>
</evidence>
<dbReference type="SUPFAM" id="SSF54211">
    <property type="entry name" value="Ribosomal protein S5 domain 2-like"/>
    <property type="match status" value="1"/>
</dbReference>
<sequence>MLRIDAPAKINLALHVTGRRADGYHLIESLVVFARLGDLVSVQAADRDSFELRGPEAAALSNEASSSNLVVRARDGLREAARQSGVDLQPVKIVLDKRLPVASGIGGGSADAAATLKALCQLWDFHPGPDILSKLALELGADVPMCLDGQALVARGIGEKLSPVHLGFGLDLVIVNPRVGVSTPAVFSALEKRDNAPLPAPDGVDDKERFLEWLGTARNDLQPPAERMVPAIANCLSALELAGARFYRMSGSGASCFGLFDSAEAARQAATRLQQDHPGWFVAATETVR</sequence>
<feature type="binding site" evidence="10">
    <location>
        <begin position="100"/>
        <end position="110"/>
    </location>
    <ligand>
        <name>ATP</name>
        <dbReference type="ChEBI" id="CHEBI:30616"/>
    </ligand>
</feature>
<dbReference type="InterPro" id="IPR004424">
    <property type="entry name" value="IspE"/>
</dbReference>
<dbReference type="Pfam" id="PF08544">
    <property type="entry name" value="GHMP_kinases_C"/>
    <property type="match status" value="1"/>
</dbReference>
<keyword evidence="4 10" id="KW-0808">Transferase</keyword>
<comment type="similarity">
    <text evidence="1 10">Belongs to the GHMP kinase family. IspE subfamily.</text>
</comment>
<dbReference type="InterPro" id="IPR014721">
    <property type="entry name" value="Ribsml_uS5_D2-typ_fold_subgr"/>
</dbReference>
<evidence type="ECO:0000256" key="4">
    <source>
        <dbReference type="ARBA" id="ARBA00022679"/>
    </source>
</evidence>
<dbReference type="NCBIfam" id="NF011202">
    <property type="entry name" value="PRK14608.1"/>
    <property type="match status" value="1"/>
</dbReference>
<comment type="pathway">
    <text evidence="10">Isoprenoid biosynthesis; isopentenyl diphosphate biosynthesis via DXP pathway; isopentenyl diphosphate from 1-deoxy-D-xylulose 5-phosphate: step 3/6.</text>
</comment>
<dbReference type="Proteomes" id="UP000219465">
    <property type="component" value="Unassembled WGS sequence"/>
</dbReference>
<dbReference type="GO" id="GO:0050515">
    <property type="term" value="F:4-(cytidine 5'-diphospho)-2-C-methyl-D-erythritol kinase activity"/>
    <property type="evidence" value="ECO:0007669"/>
    <property type="project" value="UniProtKB-UniRule"/>
</dbReference>
<dbReference type="PIRSF" id="PIRSF010376">
    <property type="entry name" value="IspE"/>
    <property type="match status" value="1"/>
</dbReference>
<keyword evidence="5 10" id="KW-0547">Nucleotide-binding</keyword>
<evidence type="ECO:0000259" key="11">
    <source>
        <dbReference type="Pfam" id="PF00288"/>
    </source>
</evidence>
<dbReference type="NCBIfam" id="TIGR00154">
    <property type="entry name" value="ispE"/>
    <property type="match status" value="1"/>
</dbReference>
<evidence type="ECO:0000256" key="7">
    <source>
        <dbReference type="ARBA" id="ARBA00022840"/>
    </source>
</evidence>
<feature type="active site" evidence="10">
    <location>
        <position position="142"/>
    </location>
</feature>
<dbReference type="OrthoDB" id="9809438at2"/>
<dbReference type="GO" id="GO:0016114">
    <property type="term" value="P:terpenoid biosynthetic process"/>
    <property type="evidence" value="ECO:0007669"/>
    <property type="project" value="UniProtKB-UniRule"/>
</dbReference>
<accession>A0A286ICD6</accession>
<organism evidence="13 14">
    <name type="scientific">Hoeflea halophila</name>
    <dbReference type="NCBI Taxonomy" id="714899"/>
    <lineage>
        <taxon>Bacteria</taxon>
        <taxon>Pseudomonadati</taxon>
        <taxon>Pseudomonadota</taxon>
        <taxon>Alphaproteobacteria</taxon>
        <taxon>Hyphomicrobiales</taxon>
        <taxon>Rhizobiaceae</taxon>
        <taxon>Hoeflea</taxon>
    </lineage>
</organism>
<dbReference type="Gene3D" id="3.30.230.10">
    <property type="match status" value="1"/>
</dbReference>
<dbReference type="GO" id="GO:0019288">
    <property type="term" value="P:isopentenyl diphosphate biosynthetic process, methylerythritol 4-phosphate pathway"/>
    <property type="evidence" value="ECO:0007669"/>
    <property type="project" value="UniProtKB-UniRule"/>
</dbReference>
<dbReference type="RefSeq" id="WP_097108182.1">
    <property type="nucleotide sequence ID" value="NZ_OCPC01000003.1"/>
</dbReference>